<organism evidence="2 3">
    <name type="scientific">Parelaphostrongylus tenuis</name>
    <name type="common">Meningeal worm</name>
    <dbReference type="NCBI Taxonomy" id="148309"/>
    <lineage>
        <taxon>Eukaryota</taxon>
        <taxon>Metazoa</taxon>
        <taxon>Ecdysozoa</taxon>
        <taxon>Nematoda</taxon>
        <taxon>Chromadorea</taxon>
        <taxon>Rhabditida</taxon>
        <taxon>Rhabditina</taxon>
        <taxon>Rhabditomorpha</taxon>
        <taxon>Strongyloidea</taxon>
        <taxon>Metastrongylidae</taxon>
        <taxon>Parelaphostrongylus</taxon>
    </lineage>
</organism>
<evidence type="ECO:0000313" key="3">
    <source>
        <dbReference type="Proteomes" id="UP001196413"/>
    </source>
</evidence>
<gene>
    <name evidence="2" type="ORF">KIN20_034347</name>
</gene>
<evidence type="ECO:0000256" key="1">
    <source>
        <dbReference type="SAM" id="MobiDB-lite"/>
    </source>
</evidence>
<name>A0AAD5WJN1_PARTN</name>
<comment type="caution">
    <text evidence="2">The sequence shown here is derived from an EMBL/GenBank/DDBJ whole genome shotgun (WGS) entry which is preliminary data.</text>
</comment>
<feature type="compositionally biased region" description="Polar residues" evidence="1">
    <location>
        <begin position="55"/>
        <end position="69"/>
    </location>
</feature>
<protein>
    <submittedName>
        <fullName evidence="2">Uncharacterized protein</fullName>
    </submittedName>
</protein>
<dbReference type="EMBL" id="JAHQIW010007116">
    <property type="protein sequence ID" value="KAJ1372245.1"/>
    <property type="molecule type" value="Genomic_DNA"/>
</dbReference>
<dbReference type="Proteomes" id="UP001196413">
    <property type="component" value="Unassembled WGS sequence"/>
</dbReference>
<feature type="region of interest" description="Disordered" evidence="1">
    <location>
        <begin position="52"/>
        <end position="91"/>
    </location>
</feature>
<sequence length="91" mass="9828">MLVFFQVLTPSGSVDIKIHVNSSLTPTFGMNHQLRGNTAVLHQFVHRLSLETPRRSSSNCTSEMSTVNAPSKVRSAPSTPSKSDSNAGRMG</sequence>
<dbReference type="AlphaFoldDB" id="A0AAD5WJN1"/>
<accession>A0AAD5WJN1</accession>
<reference evidence="2" key="1">
    <citation type="submission" date="2021-06" db="EMBL/GenBank/DDBJ databases">
        <title>Parelaphostrongylus tenuis whole genome reference sequence.</title>
        <authorList>
            <person name="Garwood T.J."/>
            <person name="Larsen P.A."/>
            <person name="Fountain-Jones N.M."/>
            <person name="Garbe J.R."/>
            <person name="Macchietto M.G."/>
            <person name="Kania S.A."/>
            <person name="Gerhold R.W."/>
            <person name="Richards J.E."/>
            <person name="Wolf T.M."/>
        </authorList>
    </citation>
    <scope>NUCLEOTIDE SEQUENCE</scope>
    <source>
        <strain evidence="2">MNPRO001-30</strain>
        <tissue evidence="2">Meninges</tissue>
    </source>
</reference>
<keyword evidence="3" id="KW-1185">Reference proteome</keyword>
<proteinExistence type="predicted"/>
<evidence type="ECO:0000313" key="2">
    <source>
        <dbReference type="EMBL" id="KAJ1372245.1"/>
    </source>
</evidence>
<feature type="compositionally biased region" description="Polar residues" evidence="1">
    <location>
        <begin position="76"/>
        <end position="91"/>
    </location>
</feature>